<evidence type="ECO:0000313" key="2">
    <source>
        <dbReference type="Proteomes" id="UP000204221"/>
    </source>
</evidence>
<dbReference type="KEGG" id="ahg:AHOG_23180"/>
<protein>
    <submittedName>
        <fullName evidence="1">Uncharacterized protein</fullName>
    </submittedName>
</protein>
<keyword evidence="2" id="KW-1185">Reference proteome</keyword>
<dbReference type="EMBL" id="CP022521">
    <property type="protein sequence ID" value="ASO22246.1"/>
    <property type="molecule type" value="Genomic_DNA"/>
</dbReference>
<organism evidence="1 2">
    <name type="scientific">Actinoalloteichus hoggarensis</name>
    <dbReference type="NCBI Taxonomy" id="1470176"/>
    <lineage>
        <taxon>Bacteria</taxon>
        <taxon>Bacillati</taxon>
        <taxon>Actinomycetota</taxon>
        <taxon>Actinomycetes</taxon>
        <taxon>Pseudonocardiales</taxon>
        <taxon>Pseudonocardiaceae</taxon>
        <taxon>Actinoalloteichus</taxon>
    </lineage>
</organism>
<gene>
    <name evidence="1" type="ORF">AHOG_23180</name>
</gene>
<evidence type="ECO:0000313" key="1">
    <source>
        <dbReference type="EMBL" id="ASO22246.1"/>
    </source>
</evidence>
<proteinExistence type="predicted"/>
<dbReference type="Proteomes" id="UP000204221">
    <property type="component" value="Chromosome"/>
</dbReference>
<sequence>MRLFTAPDFAMMMGGAGEGEAEDEGIVFASRPGTLVSTPCPPGMLYSKVPHGAVASCFGPMTTLLILGSKR</sequence>
<reference evidence="1 2" key="1">
    <citation type="submission" date="2017-07" db="EMBL/GenBank/DDBJ databases">
        <title>Complete genome sequence of Actinoalloteichus hoggarensis DSM 45943, type strain of Actinoalloteichus hoggarensis.</title>
        <authorList>
            <person name="Ruckert C."/>
            <person name="Nouioui I."/>
            <person name="Willmese J."/>
            <person name="van Wezel G."/>
            <person name="Klenk H.-P."/>
            <person name="Kalinowski J."/>
            <person name="Zotchev S.B."/>
        </authorList>
    </citation>
    <scope>NUCLEOTIDE SEQUENCE [LARGE SCALE GENOMIC DNA]</scope>
    <source>
        <strain evidence="1 2">DSM 45943</strain>
    </source>
</reference>
<accession>A0A221W9F6</accession>
<name>A0A221W9F6_9PSEU</name>
<dbReference type="AlphaFoldDB" id="A0A221W9F6"/>